<organism evidence="5 6">
    <name type="scientific">Octadecabacter dasysiphoniae</name>
    <dbReference type="NCBI Taxonomy" id="2909341"/>
    <lineage>
        <taxon>Bacteria</taxon>
        <taxon>Pseudomonadati</taxon>
        <taxon>Pseudomonadota</taxon>
        <taxon>Alphaproteobacteria</taxon>
        <taxon>Rhodobacterales</taxon>
        <taxon>Roseobacteraceae</taxon>
        <taxon>Octadecabacter</taxon>
    </lineage>
</organism>
<dbReference type="InterPro" id="IPR029787">
    <property type="entry name" value="Nucleotide_cyclase"/>
</dbReference>
<dbReference type="SMART" id="SM00267">
    <property type="entry name" value="GGDEF"/>
    <property type="match status" value="1"/>
</dbReference>
<evidence type="ECO:0000313" key="6">
    <source>
        <dbReference type="Proteomes" id="UP001200557"/>
    </source>
</evidence>
<keyword evidence="3" id="KW-0812">Transmembrane</keyword>
<feature type="transmembrane region" description="Helical" evidence="3">
    <location>
        <begin position="21"/>
        <end position="46"/>
    </location>
</feature>
<dbReference type="SUPFAM" id="SSF55073">
    <property type="entry name" value="Nucleotide cyclase"/>
    <property type="match status" value="1"/>
</dbReference>
<keyword evidence="3" id="KW-1133">Transmembrane helix</keyword>
<accession>A0ABS9CYF9</accession>
<dbReference type="Gene3D" id="3.30.70.270">
    <property type="match status" value="1"/>
</dbReference>
<comment type="catalytic activity">
    <reaction evidence="2">
        <text>2 GTP = 3',3'-c-di-GMP + 2 diphosphate</text>
        <dbReference type="Rhea" id="RHEA:24898"/>
        <dbReference type="ChEBI" id="CHEBI:33019"/>
        <dbReference type="ChEBI" id="CHEBI:37565"/>
        <dbReference type="ChEBI" id="CHEBI:58805"/>
        <dbReference type="EC" id="2.7.7.65"/>
    </reaction>
</comment>
<feature type="transmembrane region" description="Helical" evidence="3">
    <location>
        <begin position="153"/>
        <end position="177"/>
    </location>
</feature>
<evidence type="ECO:0000259" key="4">
    <source>
        <dbReference type="PROSITE" id="PS50887"/>
    </source>
</evidence>
<evidence type="ECO:0000256" key="1">
    <source>
        <dbReference type="ARBA" id="ARBA00012528"/>
    </source>
</evidence>
<feature type="transmembrane region" description="Helical" evidence="3">
    <location>
        <begin position="183"/>
        <end position="203"/>
    </location>
</feature>
<sequence length="484" mass="52758">MAFVKSNMRANGQFNYIRFVLRLRVPLAAATMCLAVLGLAANYFGVDPLLRPLGDRSATHPVTALCLFAIGFGVLKMDRFGHTPIWRHMLGAVVIAVCATRLMQAEVSYAAGAPSLDIFGPIGGFSGRFSVEAALALGAFGLATVLRQGLGRWGIVILLVGCATVFNTLLEISYGLTFFNGDVGAFTLLGLTCAAVCMITLYIHRPLVRVCFLAGNIGHQTRIMALAAIAVPWACGFFLHSVRNISATSIPYEAGMVSIISWSMLMILLVTASHLESTDVARRRAEREVAMLARIDPQTKALNRFGLSEMLDSSWVEFKSSGTMFGILLLDVEYFLRINETFGHDPAENVLERVAATIQPQLRDHDALGRWNGEEFIILLKIKERSDLDVVAGRLRAALQDANSPFAAGLDGEPMDIIAPFGMAQMQSEDRGPAEMMTRADMALHITKNSGHDQAPIQYELGDERGPMLFDDLEEGDQKDEIAA</sequence>
<dbReference type="CDD" id="cd01949">
    <property type="entry name" value="GGDEF"/>
    <property type="match status" value="1"/>
</dbReference>
<name>A0ABS9CYF9_9RHOB</name>
<dbReference type="NCBIfam" id="TIGR00254">
    <property type="entry name" value="GGDEF"/>
    <property type="match status" value="1"/>
</dbReference>
<feature type="transmembrane region" description="Helical" evidence="3">
    <location>
        <begin position="223"/>
        <end position="242"/>
    </location>
</feature>
<evidence type="ECO:0000256" key="2">
    <source>
        <dbReference type="ARBA" id="ARBA00034247"/>
    </source>
</evidence>
<dbReference type="PROSITE" id="PS50887">
    <property type="entry name" value="GGDEF"/>
    <property type="match status" value="1"/>
</dbReference>
<dbReference type="Pfam" id="PF00990">
    <property type="entry name" value="GGDEF"/>
    <property type="match status" value="1"/>
</dbReference>
<dbReference type="PANTHER" id="PTHR45138:SF9">
    <property type="entry name" value="DIGUANYLATE CYCLASE DGCM-RELATED"/>
    <property type="match status" value="1"/>
</dbReference>
<dbReference type="Proteomes" id="UP001200557">
    <property type="component" value="Unassembled WGS sequence"/>
</dbReference>
<feature type="transmembrane region" description="Helical" evidence="3">
    <location>
        <begin position="254"/>
        <end position="275"/>
    </location>
</feature>
<evidence type="ECO:0000256" key="3">
    <source>
        <dbReference type="SAM" id="Phobius"/>
    </source>
</evidence>
<dbReference type="PANTHER" id="PTHR45138">
    <property type="entry name" value="REGULATORY COMPONENTS OF SENSORY TRANSDUCTION SYSTEM"/>
    <property type="match status" value="1"/>
</dbReference>
<keyword evidence="6" id="KW-1185">Reference proteome</keyword>
<feature type="domain" description="GGDEF" evidence="4">
    <location>
        <begin position="323"/>
        <end position="460"/>
    </location>
</feature>
<feature type="transmembrane region" description="Helical" evidence="3">
    <location>
        <begin position="58"/>
        <end position="75"/>
    </location>
</feature>
<keyword evidence="3" id="KW-0472">Membrane</keyword>
<gene>
    <name evidence="5" type="ORF">L0664_14545</name>
</gene>
<proteinExistence type="predicted"/>
<dbReference type="EMBL" id="JAKGAQ010000003">
    <property type="protein sequence ID" value="MCF2872292.1"/>
    <property type="molecule type" value="Genomic_DNA"/>
</dbReference>
<feature type="transmembrane region" description="Helical" evidence="3">
    <location>
        <begin position="125"/>
        <end position="146"/>
    </location>
</feature>
<dbReference type="InterPro" id="IPR000160">
    <property type="entry name" value="GGDEF_dom"/>
</dbReference>
<reference evidence="5 6" key="1">
    <citation type="submission" date="2022-01" db="EMBL/GenBank/DDBJ databases">
        <title>Octadecabacter sp. nov., isolated from a marine alga.</title>
        <authorList>
            <person name="Jin M.S."/>
            <person name="Kim H.M."/>
            <person name="Han D.M."/>
            <person name="Jung J.J."/>
            <person name="Jeon C.O."/>
        </authorList>
    </citation>
    <scope>NUCLEOTIDE SEQUENCE [LARGE SCALE GENOMIC DNA]</scope>
    <source>
        <strain evidence="5 6">G9-8</strain>
    </source>
</reference>
<protein>
    <recommendedName>
        <fullName evidence="1">diguanylate cyclase</fullName>
        <ecNumber evidence="1">2.7.7.65</ecNumber>
    </recommendedName>
</protein>
<dbReference type="EC" id="2.7.7.65" evidence="1"/>
<dbReference type="InterPro" id="IPR050469">
    <property type="entry name" value="Diguanylate_Cyclase"/>
</dbReference>
<evidence type="ECO:0000313" key="5">
    <source>
        <dbReference type="EMBL" id="MCF2872292.1"/>
    </source>
</evidence>
<dbReference type="RefSeq" id="WP_235226610.1">
    <property type="nucleotide sequence ID" value="NZ_JAKGAQ010000003.1"/>
</dbReference>
<feature type="transmembrane region" description="Helical" evidence="3">
    <location>
        <begin position="87"/>
        <end position="105"/>
    </location>
</feature>
<dbReference type="InterPro" id="IPR043128">
    <property type="entry name" value="Rev_trsase/Diguanyl_cyclase"/>
</dbReference>
<comment type="caution">
    <text evidence="5">The sequence shown here is derived from an EMBL/GenBank/DDBJ whole genome shotgun (WGS) entry which is preliminary data.</text>
</comment>